<protein>
    <submittedName>
        <fullName evidence="3">Fic family protein</fullName>
    </submittedName>
</protein>
<keyword evidence="4" id="KW-1185">Reference proteome</keyword>
<dbReference type="EMBL" id="JBHSNQ010000171">
    <property type="protein sequence ID" value="MFC5542597.1"/>
    <property type="molecule type" value="Genomic_DNA"/>
</dbReference>
<dbReference type="Pfam" id="PF02661">
    <property type="entry name" value="Fic"/>
    <property type="match status" value="1"/>
</dbReference>
<evidence type="ECO:0000259" key="2">
    <source>
        <dbReference type="PROSITE" id="PS51459"/>
    </source>
</evidence>
<feature type="coiled-coil region" evidence="1">
    <location>
        <begin position="303"/>
        <end position="330"/>
    </location>
</feature>
<dbReference type="Gene3D" id="1.10.3290.10">
    <property type="entry name" value="Fido-like domain"/>
    <property type="match status" value="1"/>
</dbReference>
<sequence length="407" mass="47616">MRYLYKFFYEVEKNEFEDKYIQRINSDAAKRLMLFIKPMNQPKSFQLFYVPTNYIIDIVAKIYKLSGELNFIFNQLPKVAKDHFILECLVEELFNTNELEGVKSSKEEIARSVKNIKMNKHVNNRFNSMVKSYMNLINGNTSLPASPVNIRKIYDEITEGEIEESELPDGEIFRKEVTHVLKKSGTGKVIHRGLTPEVKIINEVEKLLVFMNQSDEVPEIIKVAIGHYFFGYIHPFYDGNGRTSRFISSLYLSKTLGNIPSLSLSRGCNKYKTNYLKAFEITNSIANRGEMNYFIDTFLEIILKTLKEMLFELKEKVQLIESAYDKLTKDTRIKKEKKSFEFMFILAQNHFFHFNDGLSVKELSNEMNISEVTVRKIAKDLLEKQLIKQVGKRPAYYIIDPIYFEET</sequence>
<dbReference type="Gene3D" id="1.10.10.10">
    <property type="entry name" value="Winged helix-like DNA-binding domain superfamily/Winged helix DNA-binding domain"/>
    <property type="match status" value="1"/>
</dbReference>
<dbReference type="SUPFAM" id="SSF46785">
    <property type="entry name" value="Winged helix' DNA-binding domain"/>
    <property type="match status" value="1"/>
</dbReference>
<name>A0ABW0RF12_9BACL</name>
<dbReference type="InterPro" id="IPR040198">
    <property type="entry name" value="Fido_containing"/>
</dbReference>
<dbReference type="InterPro" id="IPR003812">
    <property type="entry name" value="Fido"/>
</dbReference>
<evidence type="ECO:0000256" key="1">
    <source>
        <dbReference type="SAM" id="Coils"/>
    </source>
</evidence>
<feature type="domain" description="Fido" evidence="2">
    <location>
        <begin position="145"/>
        <end position="297"/>
    </location>
</feature>
<keyword evidence="1" id="KW-0175">Coiled coil</keyword>
<comment type="caution">
    <text evidence="3">The sequence shown here is derived from an EMBL/GenBank/DDBJ whole genome shotgun (WGS) entry which is preliminary data.</text>
</comment>
<dbReference type="PROSITE" id="PS51459">
    <property type="entry name" value="FIDO"/>
    <property type="match status" value="1"/>
</dbReference>
<dbReference type="Proteomes" id="UP001595978">
    <property type="component" value="Unassembled WGS sequence"/>
</dbReference>
<accession>A0ABW0RF12</accession>
<reference evidence="4" key="1">
    <citation type="journal article" date="2019" name="Int. J. Syst. Evol. Microbiol.">
        <title>The Global Catalogue of Microorganisms (GCM) 10K type strain sequencing project: providing services to taxonomists for standard genome sequencing and annotation.</title>
        <authorList>
            <consortium name="The Broad Institute Genomics Platform"/>
            <consortium name="The Broad Institute Genome Sequencing Center for Infectious Disease"/>
            <person name="Wu L."/>
            <person name="Ma J."/>
        </authorList>
    </citation>
    <scope>NUCLEOTIDE SEQUENCE [LARGE SCALE GENOMIC DNA]</scope>
    <source>
        <strain evidence="4">CCUG 56331</strain>
    </source>
</reference>
<dbReference type="PANTHER" id="PTHR13504:SF40">
    <property type="entry name" value="FIDO DOMAIN-CONTAINING PROTEIN"/>
    <property type="match status" value="1"/>
</dbReference>
<dbReference type="RefSeq" id="WP_390310003.1">
    <property type="nucleotide sequence ID" value="NZ_JBHSNQ010000171.1"/>
</dbReference>
<dbReference type="InterPro" id="IPR036388">
    <property type="entry name" value="WH-like_DNA-bd_sf"/>
</dbReference>
<organism evidence="3 4">
    <name type="scientific">Ureibacillus suwonensis</name>
    <dbReference type="NCBI Taxonomy" id="313007"/>
    <lineage>
        <taxon>Bacteria</taxon>
        <taxon>Bacillati</taxon>
        <taxon>Bacillota</taxon>
        <taxon>Bacilli</taxon>
        <taxon>Bacillales</taxon>
        <taxon>Caryophanaceae</taxon>
        <taxon>Ureibacillus</taxon>
    </lineage>
</organism>
<dbReference type="PANTHER" id="PTHR13504">
    <property type="entry name" value="FIDO DOMAIN-CONTAINING PROTEIN DDB_G0283145"/>
    <property type="match status" value="1"/>
</dbReference>
<dbReference type="InterPro" id="IPR036390">
    <property type="entry name" value="WH_DNA-bd_sf"/>
</dbReference>
<evidence type="ECO:0000313" key="4">
    <source>
        <dbReference type="Proteomes" id="UP001595978"/>
    </source>
</evidence>
<gene>
    <name evidence="3" type="ORF">ACFPOH_12865</name>
</gene>
<dbReference type="SUPFAM" id="SSF140931">
    <property type="entry name" value="Fic-like"/>
    <property type="match status" value="1"/>
</dbReference>
<evidence type="ECO:0000313" key="3">
    <source>
        <dbReference type="EMBL" id="MFC5542597.1"/>
    </source>
</evidence>
<proteinExistence type="predicted"/>
<dbReference type="InterPro" id="IPR036597">
    <property type="entry name" value="Fido-like_dom_sf"/>
</dbReference>